<evidence type="ECO:0000313" key="4">
    <source>
        <dbReference type="Proteomes" id="UP000184111"/>
    </source>
</evidence>
<keyword evidence="2" id="KW-0732">Signal</keyword>
<sequence>MKLNHRLALSCAVALLALSPLSACSSDDTGKKLDAWAKGVCDQTAAQTKKINDANTSLTKVDSGGKPETVQASDSAAFQQISDAYKALAGIYSQAGAAPGDGGAQFQQKAVTSFTTLSTQYAGLKKQVDALDTTDQNKFAQGLQGVSDSFKQTSADGEQALSSVRQGDQGKALAKQPGCQSGSGSASPTSS</sequence>
<dbReference type="AlphaFoldDB" id="A0A1M7QKA2"/>
<feature type="chain" id="PRO_5039342019" description="Small secreted protein" evidence="2">
    <location>
        <begin position="26"/>
        <end position="191"/>
    </location>
</feature>
<dbReference type="STRING" id="310782.SAMN05216499_13633"/>
<feature type="compositionally biased region" description="Polar residues" evidence="1">
    <location>
        <begin position="150"/>
        <end position="166"/>
    </location>
</feature>
<dbReference type="RefSeq" id="WP_235002690.1">
    <property type="nucleotide sequence ID" value="NZ_FRBI01000036.1"/>
</dbReference>
<evidence type="ECO:0008006" key="5">
    <source>
        <dbReference type="Google" id="ProtNLM"/>
    </source>
</evidence>
<name>A0A1M7QKA2_9ACTN</name>
<evidence type="ECO:0000256" key="2">
    <source>
        <dbReference type="SAM" id="SignalP"/>
    </source>
</evidence>
<dbReference type="Proteomes" id="UP000184111">
    <property type="component" value="Unassembled WGS sequence"/>
</dbReference>
<keyword evidence="4" id="KW-1185">Reference proteome</keyword>
<evidence type="ECO:0000256" key="1">
    <source>
        <dbReference type="SAM" id="MobiDB-lite"/>
    </source>
</evidence>
<gene>
    <name evidence="3" type="ORF">SAMN05216499_13633</name>
</gene>
<accession>A0A1M7QKA2</accession>
<protein>
    <recommendedName>
        <fullName evidence="5">Small secreted protein</fullName>
    </recommendedName>
</protein>
<feature type="signal peptide" evidence="2">
    <location>
        <begin position="1"/>
        <end position="25"/>
    </location>
</feature>
<proteinExistence type="predicted"/>
<evidence type="ECO:0000313" key="3">
    <source>
        <dbReference type="EMBL" id="SHN31578.1"/>
    </source>
</evidence>
<dbReference type="EMBL" id="FRBI01000036">
    <property type="protein sequence ID" value="SHN31578.1"/>
    <property type="molecule type" value="Genomic_DNA"/>
</dbReference>
<feature type="compositionally biased region" description="Low complexity" evidence="1">
    <location>
        <begin position="182"/>
        <end position="191"/>
    </location>
</feature>
<reference evidence="3 4" key="1">
    <citation type="submission" date="2016-11" db="EMBL/GenBank/DDBJ databases">
        <authorList>
            <person name="Jaros S."/>
            <person name="Januszkiewicz K."/>
            <person name="Wedrychowicz H."/>
        </authorList>
    </citation>
    <scope>NUCLEOTIDE SEQUENCE [LARGE SCALE GENOMIC DNA]</scope>
    <source>
        <strain evidence="3 4">CGMCC 4.2025</strain>
    </source>
</reference>
<organism evidence="3 4">
    <name type="scientific">Actinacidiphila paucisporea</name>
    <dbReference type="NCBI Taxonomy" id="310782"/>
    <lineage>
        <taxon>Bacteria</taxon>
        <taxon>Bacillati</taxon>
        <taxon>Actinomycetota</taxon>
        <taxon>Actinomycetes</taxon>
        <taxon>Kitasatosporales</taxon>
        <taxon>Streptomycetaceae</taxon>
        <taxon>Actinacidiphila</taxon>
    </lineage>
</organism>
<feature type="region of interest" description="Disordered" evidence="1">
    <location>
        <begin position="150"/>
        <end position="191"/>
    </location>
</feature>